<reference evidence="2" key="1">
    <citation type="submission" date="2016-03" db="EMBL/GenBank/DDBJ databases">
        <title>Mechanisms controlling the formation of the plant cell surface in tip-growing cells are functionally conserved among land plants.</title>
        <authorList>
            <person name="Honkanen S."/>
            <person name="Jones V.A."/>
            <person name="Morieri G."/>
            <person name="Champion C."/>
            <person name="Hetherington A.J."/>
            <person name="Kelly S."/>
            <person name="Saint-Marcoux D."/>
            <person name="Proust H."/>
            <person name="Prescott H."/>
            <person name="Dolan L."/>
        </authorList>
    </citation>
    <scope>NUCLEOTIDE SEQUENCE [LARGE SCALE GENOMIC DNA]</scope>
    <source>
        <tissue evidence="2">Whole gametophyte</tissue>
    </source>
</reference>
<gene>
    <name evidence="2" type="ORF">AXG93_3818s1350</name>
</gene>
<dbReference type="AlphaFoldDB" id="A0A176VHU3"/>
<sequence>MSMAVKRRRKSIAGHGKAEVETGEVKHRKNWRRNGWMGRVRRIVRDLENFREDWEKEGWELLGEGADAITGSAGAAARAAALQSRAVVEQRDGRAREANGAGRAHDWGFYEGRLDGDGE</sequence>
<feature type="compositionally biased region" description="Basic residues" evidence="1">
    <location>
        <begin position="1"/>
        <end position="12"/>
    </location>
</feature>
<dbReference type="EMBL" id="LVLJ01003675">
    <property type="protein sequence ID" value="OAE20137.1"/>
    <property type="molecule type" value="Genomic_DNA"/>
</dbReference>
<organism evidence="2 3">
    <name type="scientific">Marchantia polymorpha subsp. ruderalis</name>
    <dbReference type="NCBI Taxonomy" id="1480154"/>
    <lineage>
        <taxon>Eukaryota</taxon>
        <taxon>Viridiplantae</taxon>
        <taxon>Streptophyta</taxon>
        <taxon>Embryophyta</taxon>
        <taxon>Marchantiophyta</taxon>
        <taxon>Marchantiopsida</taxon>
        <taxon>Marchantiidae</taxon>
        <taxon>Marchantiales</taxon>
        <taxon>Marchantiaceae</taxon>
        <taxon>Marchantia</taxon>
    </lineage>
</organism>
<feature type="region of interest" description="Disordered" evidence="1">
    <location>
        <begin position="1"/>
        <end position="21"/>
    </location>
</feature>
<keyword evidence="3" id="KW-1185">Reference proteome</keyword>
<name>A0A176VHU3_MARPO</name>
<accession>A0A176VHU3</accession>
<proteinExistence type="predicted"/>
<protein>
    <submittedName>
        <fullName evidence="2">Uncharacterized protein</fullName>
    </submittedName>
</protein>
<evidence type="ECO:0000313" key="2">
    <source>
        <dbReference type="EMBL" id="OAE20137.1"/>
    </source>
</evidence>
<comment type="caution">
    <text evidence="2">The sequence shown here is derived from an EMBL/GenBank/DDBJ whole genome shotgun (WGS) entry which is preliminary data.</text>
</comment>
<evidence type="ECO:0000313" key="3">
    <source>
        <dbReference type="Proteomes" id="UP000077202"/>
    </source>
</evidence>
<dbReference type="Proteomes" id="UP000077202">
    <property type="component" value="Unassembled WGS sequence"/>
</dbReference>
<evidence type="ECO:0000256" key="1">
    <source>
        <dbReference type="SAM" id="MobiDB-lite"/>
    </source>
</evidence>